<comment type="caution">
    <text evidence="2">The sequence shown here is derived from an EMBL/GenBank/DDBJ whole genome shotgun (WGS) entry which is preliminary data.</text>
</comment>
<feature type="compositionally biased region" description="Basic and acidic residues" evidence="1">
    <location>
        <begin position="1"/>
        <end position="20"/>
    </location>
</feature>
<reference evidence="2 3" key="1">
    <citation type="submission" date="2019-06" db="EMBL/GenBank/DDBJ databases">
        <title>Discovery of a novel chromosome fission-fusion reversal in muntjac.</title>
        <authorList>
            <person name="Mudd A.B."/>
            <person name="Bredeson J.V."/>
            <person name="Baum R."/>
            <person name="Hockemeyer D."/>
            <person name="Rokhsar D.S."/>
        </authorList>
    </citation>
    <scope>NUCLEOTIDE SEQUENCE [LARGE SCALE GENOMIC DNA]</scope>
    <source>
        <strain evidence="2">UTSW_UCB_Mm</strain>
        <tissue evidence="2">Fibroblast cell line</tissue>
    </source>
</reference>
<evidence type="ECO:0000313" key="2">
    <source>
        <dbReference type="EMBL" id="KAB0344127.1"/>
    </source>
</evidence>
<feature type="region of interest" description="Disordered" evidence="1">
    <location>
        <begin position="1"/>
        <end position="48"/>
    </location>
</feature>
<keyword evidence="3" id="KW-1185">Reference proteome</keyword>
<proteinExistence type="predicted"/>
<dbReference type="AlphaFoldDB" id="A0A5N3V4N9"/>
<sequence>MRKYLKNEYMDKRNKSKESGNTRQKRLPNPTEESERQIVFPLHALADR</sequence>
<dbReference type="Proteomes" id="UP000326458">
    <property type="component" value="Unassembled WGS sequence"/>
</dbReference>
<evidence type="ECO:0000313" key="3">
    <source>
        <dbReference type="Proteomes" id="UP000326458"/>
    </source>
</evidence>
<evidence type="ECO:0000256" key="1">
    <source>
        <dbReference type="SAM" id="MobiDB-lite"/>
    </source>
</evidence>
<accession>A0A5N3V4N9</accession>
<protein>
    <submittedName>
        <fullName evidence="2">Uncharacterized protein</fullName>
    </submittedName>
</protein>
<dbReference type="EMBL" id="VCEA01000003">
    <property type="protein sequence ID" value="KAB0344127.1"/>
    <property type="molecule type" value="Genomic_DNA"/>
</dbReference>
<organism evidence="2 3">
    <name type="scientific">Muntiacus muntjak</name>
    <name type="common">Barking deer</name>
    <name type="synonym">Indian muntjac</name>
    <dbReference type="NCBI Taxonomy" id="9888"/>
    <lineage>
        <taxon>Eukaryota</taxon>
        <taxon>Metazoa</taxon>
        <taxon>Chordata</taxon>
        <taxon>Craniata</taxon>
        <taxon>Vertebrata</taxon>
        <taxon>Euteleostomi</taxon>
        <taxon>Mammalia</taxon>
        <taxon>Eutheria</taxon>
        <taxon>Laurasiatheria</taxon>
        <taxon>Artiodactyla</taxon>
        <taxon>Ruminantia</taxon>
        <taxon>Pecora</taxon>
        <taxon>Cervidae</taxon>
        <taxon>Muntiacinae</taxon>
        <taxon>Muntiacus</taxon>
    </lineage>
</organism>
<name>A0A5N3V4N9_MUNMU</name>
<gene>
    <name evidence="2" type="ORF">FD754_021053</name>
</gene>